<evidence type="ECO:0000313" key="3">
    <source>
        <dbReference type="Proteomes" id="UP001515480"/>
    </source>
</evidence>
<evidence type="ECO:0000313" key="2">
    <source>
        <dbReference type="EMBL" id="KAL1515977.1"/>
    </source>
</evidence>
<accession>A0AB34J8Z9</accession>
<sequence>MAASALAAFSTAHCTSPSACRTSLASDTLATRSVVFATRSAAALSRSSSACCCSNCASRALRARSCARWRRCTSLSSASASSASSCHTARSRAISSTVAAHRRRRSDSRARCIASLSSNAFRYASSRCALRLGAATRRAGAGVGQLEPALPTWTVMESEGRRGGGEVLCRKLCAPPRSSTVSSSSAGTREAPDGGSGHISRPLAA</sequence>
<dbReference type="Proteomes" id="UP001515480">
    <property type="component" value="Unassembled WGS sequence"/>
</dbReference>
<gene>
    <name evidence="2" type="ORF">AB1Y20_002590</name>
</gene>
<organism evidence="2 3">
    <name type="scientific">Prymnesium parvum</name>
    <name type="common">Toxic golden alga</name>
    <dbReference type="NCBI Taxonomy" id="97485"/>
    <lineage>
        <taxon>Eukaryota</taxon>
        <taxon>Haptista</taxon>
        <taxon>Haptophyta</taxon>
        <taxon>Prymnesiophyceae</taxon>
        <taxon>Prymnesiales</taxon>
        <taxon>Prymnesiaceae</taxon>
        <taxon>Prymnesium</taxon>
    </lineage>
</organism>
<keyword evidence="3" id="KW-1185">Reference proteome</keyword>
<protein>
    <submittedName>
        <fullName evidence="2">Uncharacterized protein</fullName>
    </submittedName>
</protein>
<feature type="region of interest" description="Disordered" evidence="1">
    <location>
        <begin position="175"/>
        <end position="205"/>
    </location>
</feature>
<name>A0AB34J8Z9_PRYPA</name>
<evidence type="ECO:0000256" key="1">
    <source>
        <dbReference type="SAM" id="MobiDB-lite"/>
    </source>
</evidence>
<dbReference type="AlphaFoldDB" id="A0AB34J8Z9"/>
<dbReference type="EMBL" id="JBGBPQ010000011">
    <property type="protein sequence ID" value="KAL1515977.1"/>
    <property type="molecule type" value="Genomic_DNA"/>
</dbReference>
<reference evidence="2 3" key="1">
    <citation type="journal article" date="2024" name="Science">
        <title>Giant polyketide synthase enzymes in the biosynthesis of giant marine polyether toxins.</title>
        <authorList>
            <person name="Fallon T.R."/>
            <person name="Shende V.V."/>
            <person name="Wierzbicki I.H."/>
            <person name="Pendleton A.L."/>
            <person name="Watervoot N.F."/>
            <person name="Auber R.P."/>
            <person name="Gonzalez D.J."/>
            <person name="Wisecaver J.H."/>
            <person name="Moore B.S."/>
        </authorList>
    </citation>
    <scope>NUCLEOTIDE SEQUENCE [LARGE SCALE GENOMIC DNA]</scope>
    <source>
        <strain evidence="2 3">12B1</strain>
    </source>
</reference>
<comment type="caution">
    <text evidence="2">The sequence shown here is derived from an EMBL/GenBank/DDBJ whole genome shotgun (WGS) entry which is preliminary data.</text>
</comment>
<proteinExistence type="predicted"/>